<organism evidence="3 4">
    <name type="scientific">Domibacillus antri</name>
    <dbReference type="NCBI Taxonomy" id="1714264"/>
    <lineage>
        <taxon>Bacteria</taxon>
        <taxon>Bacillati</taxon>
        <taxon>Bacillota</taxon>
        <taxon>Bacilli</taxon>
        <taxon>Bacillales</taxon>
        <taxon>Bacillaceae</taxon>
        <taxon>Domibacillus</taxon>
    </lineage>
</organism>
<dbReference type="EMBL" id="MSDU01000014">
    <property type="protein sequence ID" value="OLN22744.1"/>
    <property type="molecule type" value="Genomic_DNA"/>
</dbReference>
<feature type="domain" description="Dipicolinate synthase subunit A N-terminal" evidence="2">
    <location>
        <begin position="6"/>
        <end position="112"/>
    </location>
</feature>
<evidence type="ECO:0000259" key="1">
    <source>
        <dbReference type="Pfam" id="PF01262"/>
    </source>
</evidence>
<evidence type="ECO:0008006" key="5">
    <source>
        <dbReference type="Google" id="ProtNLM"/>
    </source>
</evidence>
<feature type="domain" description="Alanine dehydrogenase/pyridine nucleotide transhydrogenase NAD(H)-binding" evidence="1">
    <location>
        <begin position="146"/>
        <end position="285"/>
    </location>
</feature>
<dbReference type="Gene3D" id="3.40.50.720">
    <property type="entry name" value="NAD(P)-binding Rossmann-like Domain"/>
    <property type="match status" value="1"/>
</dbReference>
<sequence>MKMNAVLFGGDARQLEISRILLQSGYRVWMVGFEKSEKVYGADHIQVSELKNIPIDLFILPVSGVKKGGEVEASYAGGPLVLTKEIAALLTETCMIISGIHTPELTNILKREICFLFDREDVAIHNSIPTAEGTLLLAMQHTPFTIHRSNVVVIGFGRVGLTTARLFRQAGAFVKTAVRETGKFARAVEMGLDPFYMEEINAYMEQADIIINTVPSLVITDEVIQHMNKTGLIIDLASLPGGTDFEAAKKAGVQAIHALSLPGKTAPQTAGKILGRVIVDAAREWKKERGL</sequence>
<dbReference type="STRING" id="1714264.BTO30_07375"/>
<evidence type="ECO:0000313" key="3">
    <source>
        <dbReference type="EMBL" id="OLN22744.1"/>
    </source>
</evidence>
<accession>A0A1Q8Q5X7</accession>
<evidence type="ECO:0000259" key="2">
    <source>
        <dbReference type="Pfam" id="PF16924"/>
    </source>
</evidence>
<keyword evidence="4" id="KW-1185">Reference proteome</keyword>
<dbReference type="InterPro" id="IPR007698">
    <property type="entry name" value="AlaDH/PNT_NAD(H)-bd"/>
</dbReference>
<dbReference type="Proteomes" id="UP000185568">
    <property type="component" value="Unassembled WGS sequence"/>
</dbReference>
<proteinExistence type="predicted"/>
<dbReference type="InterPro" id="IPR036291">
    <property type="entry name" value="NAD(P)-bd_dom_sf"/>
</dbReference>
<dbReference type="Pfam" id="PF16924">
    <property type="entry name" value="DpaA_N"/>
    <property type="match status" value="1"/>
</dbReference>
<protein>
    <recommendedName>
        <fullName evidence="5">Dipicolinic acid synthetase subunit A</fullName>
    </recommendedName>
</protein>
<name>A0A1Q8Q5X7_9BACI</name>
<reference evidence="3 4" key="1">
    <citation type="submission" date="2016-12" db="EMBL/GenBank/DDBJ databases">
        <title>Domibacillus antri genome sequencing.</title>
        <authorList>
            <person name="Verma A."/>
            <person name="Krishnamurthi S."/>
        </authorList>
    </citation>
    <scope>NUCLEOTIDE SEQUENCE [LARGE SCALE GENOMIC DNA]</scope>
    <source>
        <strain evidence="3 4">XD80</strain>
    </source>
</reference>
<dbReference type="NCBIfam" id="NF006162">
    <property type="entry name" value="PRK08306.1"/>
    <property type="match status" value="1"/>
</dbReference>
<dbReference type="Pfam" id="PF01262">
    <property type="entry name" value="AlaDh_PNT_C"/>
    <property type="match status" value="1"/>
</dbReference>
<evidence type="ECO:0000313" key="4">
    <source>
        <dbReference type="Proteomes" id="UP000185568"/>
    </source>
</evidence>
<dbReference type="SUPFAM" id="SSF51735">
    <property type="entry name" value="NAD(P)-binding Rossmann-fold domains"/>
    <property type="match status" value="1"/>
</dbReference>
<gene>
    <name evidence="3" type="ORF">BTO30_07375</name>
</gene>
<dbReference type="AlphaFoldDB" id="A0A1Q8Q5X7"/>
<comment type="caution">
    <text evidence="3">The sequence shown here is derived from an EMBL/GenBank/DDBJ whole genome shotgun (WGS) entry which is preliminary data.</text>
</comment>
<dbReference type="InterPro" id="IPR031629">
    <property type="entry name" value="DpaA_N"/>
</dbReference>